<sequence length="146" mass="16339">MIERILNWFRAAKPQPSLHDAAVQIGCHYEEVAEMVEAVDEGGIDAEAIADLAEHYKRLHTDIYAQELAELTPRNHEDLLDALCDQIVTAVGVAYMMGYDIAGALEEVCRSNESKFEDGRAVFDADGKIAKGRNYVAPDLKRFTRR</sequence>
<dbReference type="Gene3D" id="1.10.3420.10">
    <property type="entry name" value="putative ntp pyrophosphohydrolase like domain"/>
    <property type="match status" value="1"/>
</dbReference>
<reference evidence="1" key="1">
    <citation type="submission" date="2021-04" db="EMBL/GenBank/DDBJ databases">
        <title>Genomic characterization of endocarditis-associated Neisseria elongata subsp. nitroreducens.</title>
        <authorList>
            <person name="Schorner M."/>
            <person name="Passarelli-Araujo H."/>
            <person name="Scheffer M."/>
            <person name="Barazzetti F."/>
            <person name="Martins J."/>
            <person name="Machado H."/>
            <person name="Palmeiro J."/>
            <person name="Bazzo M."/>
        </authorList>
    </citation>
    <scope>NUCLEOTIDE SEQUENCE</scope>
    <source>
        <strain evidence="1">Nel_M001</strain>
    </source>
</reference>
<dbReference type="RefSeq" id="WP_214037486.1">
    <property type="nucleotide sequence ID" value="NZ_JAGJWT010000002.1"/>
</dbReference>
<name>A0A9X1CXX5_NEIEL</name>
<dbReference type="AlphaFoldDB" id="A0A9X1CXX5"/>
<dbReference type="InterPro" id="IPR023292">
    <property type="entry name" value="NTP_PyroPHydrolase-like_dom_sf"/>
</dbReference>
<dbReference type="CDD" id="cd11530">
    <property type="entry name" value="NTP-PPase_DR2231_like"/>
    <property type="match status" value="1"/>
</dbReference>
<protein>
    <submittedName>
        <fullName evidence="1">Nucleoside triphosphate pyrophosphohydrolase family protein</fullName>
    </submittedName>
</protein>
<dbReference type="InterPro" id="IPR033653">
    <property type="entry name" value="NTP-PPase_DR2231-like"/>
</dbReference>
<evidence type="ECO:0000313" key="1">
    <source>
        <dbReference type="EMBL" id="MBS9340051.1"/>
    </source>
</evidence>
<dbReference type="EMBL" id="JAGJWT010000002">
    <property type="protein sequence ID" value="MBS9340051.1"/>
    <property type="molecule type" value="Genomic_DNA"/>
</dbReference>
<accession>A0A9X1CXX5</accession>
<comment type="caution">
    <text evidence="1">The sequence shown here is derived from an EMBL/GenBank/DDBJ whole genome shotgun (WGS) entry which is preliminary data.</text>
</comment>
<proteinExistence type="predicted"/>
<evidence type="ECO:0000313" key="2">
    <source>
        <dbReference type="Proteomes" id="UP000708805"/>
    </source>
</evidence>
<gene>
    <name evidence="1" type="ORF">J8641_04305</name>
</gene>
<dbReference type="Proteomes" id="UP000708805">
    <property type="component" value="Unassembled WGS sequence"/>
</dbReference>
<organism evidence="1 2">
    <name type="scientific">Neisseria elongata subsp. nitroreducens</name>
    <dbReference type="NCBI Taxonomy" id="90367"/>
    <lineage>
        <taxon>Bacteria</taxon>
        <taxon>Pseudomonadati</taxon>
        <taxon>Pseudomonadota</taxon>
        <taxon>Betaproteobacteria</taxon>
        <taxon>Neisseriales</taxon>
        <taxon>Neisseriaceae</taxon>
        <taxon>Neisseria</taxon>
    </lineage>
</organism>